<keyword evidence="2" id="KW-1185">Reference proteome</keyword>
<dbReference type="RefSeq" id="XP_047759425.1">
    <property type="nucleotide sequence ID" value="XM_047907218.1"/>
</dbReference>
<reference evidence="1" key="2">
    <citation type="journal article" date="2022" name="Microb. Genom.">
        <title>A chromosome-scale genome assembly of the tomato pathogen Cladosporium fulvum reveals a compartmentalized genome architecture and the presence of a dispensable chromosome.</title>
        <authorList>
            <person name="Zaccaron A.Z."/>
            <person name="Chen L.H."/>
            <person name="Samaras A."/>
            <person name="Stergiopoulos I."/>
        </authorList>
    </citation>
    <scope>NUCLEOTIDE SEQUENCE</scope>
    <source>
        <strain evidence="1">Race5_Kim</strain>
    </source>
</reference>
<accession>A0A9Q8P6J2</accession>
<dbReference type="EMBL" id="CP090165">
    <property type="protein sequence ID" value="UJO15059.1"/>
    <property type="molecule type" value="Genomic_DNA"/>
</dbReference>
<proteinExistence type="predicted"/>
<protein>
    <submittedName>
        <fullName evidence="1">Uncharacterized protein</fullName>
    </submittedName>
</protein>
<dbReference type="Proteomes" id="UP000756132">
    <property type="component" value="Chromosome 3"/>
</dbReference>
<gene>
    <name evidence="1" type="ORF">CLAFUR5_08070</name>
</gene>
<evidence type="ECO:0000313" key="2">
    <source>
        <dbReference type="Proteomes" id="UP000756132"/>
    </source>
</evidence>
<evidence type="ECO:0000313" key="1">
    <source>
        <dbReference type="EMBL" id="UJO15059.1"/>
    </source>
</evidence>
<dbReference type="GeneID" id="71987948"/>
<organism evidence="1 2">
    <name type="scientific">Passalora fulva</name>
    <name type="common">Tomato leaf mold</name>
    <name type="synonym">Cladosporium fulvum</name>
    <dbReference type="NCBI Taxonomy" id="5499"/>
    <lineage>
        <taxon>Eukaryota</taxon>
        <taxon>Fungi</taxon>
        <taxon>Dikarya</taxon>
        <taxon>Ascomycota</taxon>
        <taxon>Pezizomycotina</taxon>
        <taxon>Dothideomycetes</taxon>
        <taxon>Dothideomycetidae</taxon>
        <taxon>Mycosphaerellales</taxon>
        <taxon>Mycosphaerellaceae</taxon>
        <taxon>Fulvia</taxon>
    </lineage>
</organism>
<sequence>MGWREEEEARWKRHSGQINRRTLELFVHFNRTLIDWTWLEDIPTRREQIMVRYCTGKSDVLEGETSSTSEGTGYLKELKLAISPSSADIALTSDQNAKINANRPRAC</sequence>
<dbReference type="AlphaFoldDB" id="A0A9Q8P6J2"/>
<reference evidence="1" key="1">
    <citation type="submission" date="2021-12" db="EMBL/GenBank/DDBJ databases">
        <authorList>
            <person name="Zaccaron A."/>
            <person name="Stergiopoulos I."/>
        </authorList>
    </citation>
    <scope>NUCLEOTIDE SEQUENCE</scope>
    <source>
        <strain evidence="1">Race5_Kim</strain>
    </source>
</reference>
<dbReference type="KEGG" id="ffu:CLAFUR5_08070"/>
<name>A0A9Q8P6J2_PASFU</name>